<keyword evidence="2" id="KW-1185">Reference proteome</keyword>
<dbReference type="EMBL" id="KQ965752">
    <property type="protein sequence ID" value="KXS16501.1"/>
    <property type="molecule type" value="Genomic_DNA"/>
</dbReference>
<dbReference type="AlphaFoldDB" id="A0A139AI53"/>
<sequence>MEKWHPGRVMAGVTILRTTNIRLDEVMPISAFAATLEILLRMFPNADTLETEIRVFSTSAADKLIRCIPDARRRKITSLRDWSRIPLDFDDTSGSLNILHLARVFPNLQRLSHVRLSSTYSSSITSLEPLASESPQSIQFDHLESITIEIDSTNALDFVKVGLSSKRVSLILDGLANHAPLLKEVVLILKLFICPGEPLDEPNAAILAVADQLFVTAVTRPTFVIQEVIESIDHQTEIFETKRETLEGCREDKTKMLILDLEKLAVKRGVFWRWLRR</sequence>
<name>A0A139AI53_GONPJ</name>
<reference evidence="1 2" key="1">
    <citation type="journal article" date="2015" name="Genome Biol. Evol.">
        <title>Phylogenomic analyses indicate that early fungi evolved digesting cell walls of algal ancestors of land plants.</title>
        <authorList>
            <person name="Chang Y."/>
            <person name="Wang S."/>
            <person name="Sekimoto S."/>
            <person name="Aerts A.L."/>
            <person name="Choi C."/>
            <person name="Clum A."/>
            <person name="LaButti K.M."/>
            <person name="Lindquist E.A."/>
            <person name="Yee Ngan C."/>
            <person name="Ohm R.A."/>
            <person name="Salamov A.A."/>
            <person name="Grigoriev I.V."/>
            <person name="Spatafora J.W."/>
            <person name="Berbee M.L."/>
        </authorList>
    </citation>
    <scope>NUCLEOTIDE SEQUENCE [LARGE SCALE GENOMIC DNA]</scope>
    <source>
        <strain evidence="1 2">JEL478</strain>
    </source>
</reference>
<evidence type="ECO:0000313" key="1">
    <source>
        <dbReference type="EMBL" id="KXS16501.1"/>
    </source>
</evidence>
<accession>A0A139AI53</accession>
<proteinExistence type="predicted"/>
<organism evidence="1 2">
    <name type="scientific">Gonapodya prolifera (strain JEL478)</name>
    <name type="common">Monoblepharis prolifera</name>
    <dbReference type="NCBI Taxonomy" id="1344416"/>
    <lineage>
        <taxon>Eukaryota</taxon>
        <taxon>Fungi</taxon>
        <taxon>Fungi incertae sedis</taxon>
        <taxon>Chytridiomycota</taxon>
        <taxon>Chytridiomycota incertae sedis</taxon>
        <taxon>Monoblepharidomycetes</taxon>
        <taxon>Monoblepharidales</taxon>
        <taxon>Gonapodyaceae</taxon>
        <taxon>Gonapodya</taxon>
    </lineage>
</organism>
<dbReference type="OrthoDB" id="10538621at2759"/>
<evidence type="ECO:0000313" key="2">
    <source>
        <dbReference type="Proteomes" id="UP000070544"/>
    </source>
</evidence>
<dbReference type="Proteomes" id="UP000070544">
    <property type="component" value="Unassembled WGS sequence"/>
</dbReference>
<gene>
    <name evidence="1" type="ORF">M427DRAFT_55453</name>
</gene>
<protein>
    <submittedName>
        <fullName evidence="1">Uncharacterized protein</fullName>
    </submittedName>
</protein>